<protein>
    <submittedName>
        <fullName evidence="1">Uncharacterized protein</fullName>
    </submittedName>
</protein>
<dbReference type="AlphaFoldDB" id="A0A0F9E155"/>
<organism evidence="1">
    <name type="scientific">marine sediment metagenome</name>
    <dbReference type="NCBI Taxonomy" id="412755"/>
    <lineage>
        <taxon>unclassified sequences</taxon>
        <taxon>metagenomes</taxon>
        <taxon>ecological metagenomes</taxon>
    </lineage>
</organism>
<name>A0A0F9E155_9ZZZZ</name>
<accession>A0A0F9E155</accession>
<gene>
    <name evidence="1" type="ORF">LCGC14_2481560</name>
</gene>
<reference evidence="1" key="1">
    <citation type="journal article" date="2015" name="Nature">
        <title>Complex archaea that bridge the gap between prokaryotes and eukaryotes.</title>
        <authorList>
            <person name="Spang A."/>
            <person name="Saw J.H."/>
            <person name="Jorgensen S.L."/>
            <person name="Zaremba-Niedzwiedzka K."/>
            <person name="Martijn J."/>
            <person name="Lind A.E."/>
            <person name="van Eijk R."/>
            <person name="Schleper C."/>
            <person name="Guy L."/>
            <person name="Ettema T.J."/>
        </authorList>
    </citation>
    <scope>NUCLEOTIDE SEQUENCE</scope>
</reference>
<evidence type="ECO:0000313" key="1">
    <source>
        <dbReference type="EMBL" id="KKL17833.1"/>
    </source>
</evidence>
<proteinExistence type="predicted"/>
<comment type="caution">
    <text evidence="1">The sequence shown here is derived from an EMBL/GenBank/DDBJ whole genome shotgun (WGS) entry which is preliminary data.</text>
</comment>
<dbReference type="EMBL" id="LAZR01039104">
    <property type="protein sequence ID" value="KKL17833.1"/>
    <property type="molecule type" value="Genomic_DNA"/>
</dbReference>
<sequence>MKKTNKWNFEKSKKFIMKNCSQPGWADDNEQPILESTIDKAISLAHEIQSYFHNHDFALERPYFCQCGDGSIDLDFTSFTHGYKVLYSYHPEEDEALYGENECRNWNNTKKSEVKRFNTLESRRVLGLFARWCKLRNIDWEIEIKQLNNYDKRL</sequence>